<dbReference type="InterPro" id="IPR011009">
    <property type="entry name" value="Kinase-like_dom_sf"/>
</dbReference>
<protein>
    <recommendedName>
        <fullName evidence="1">Protein kinase domain-containing protein</fullName>
    </recommendedName>
</protein>
<keyword evidence="3" id="KW-1185">Reference proteome</keyword>
<dbReference type="InterPro" id="IPR000719">
    <property type="entry name" value="Prot_kinase_dom"/>
</dbReference>
<name>A0ABR2HE67_9EUKA</name>
<organism evidence="2 3">
    <name type="scientific">Tritrichomonas musculus</name>
    <dbReference type="NCBI Taxonomy" id="1915356"/>
    <lineage>
        <taxon>Eukaryota</taxon>
        <taxon>Metamonada</taxon>
        <taxon>Parabasalia</taxon>
        <taxon>Tritrichomonadida</taxon>
        <taxon>Tritrichomonadidae</taxon>
        <taxon>Tritrichomonas</taxon>
    </lineage>
</organism>
<dbReference type="Proteomes" id="UP001470230">
    <property type="component" value="Unassembled WGS sequence"/>
</dbReference>
<dbReference type="Pfam" id="PF00069">
    <property type="entry name" value="Pkinase"/>
    <property type="match status" value="1"/>
</dbReference>
<dbReference type="PROSITE" id="PS50011">
    <property type="entry name" value="PROTEIN_KINASE_DOM"/>
    <property type="match status" value="1"/>
</dbReference>
<feature type="domain" description="Protein kinase" evidence="1">
    <location>
        <begin position="366"/>
        <end position="629"/>
    </location>
</feature>
<gene>
    <name evidence="2" type="ORF">M9Y10_020640</name>
</gene>
<dbReference type="PANTHER" id="PTHR23257">
    <property type="entry name" value="SERINE-THREONINE PROTEIN KINASE"/>
    <property type="match status" value="1"/>
</dbReference>
<dbReference type="InterPro" id="IPR050167">
    <property type="entry name" value="Ser_Thr_protein_kinase"/>
</dbReference>
<reference evidence="2 3" key="1">
    <citation type="submission" date="2024-04" db="EMBL/GenBank/DDBJ databases">
        <title>Tritrichomonas musculus Genome.</title>
        <authorList>
            <person name="Alves-Ferreira E."/>
            <person name="Grigg M."/>
            <person name="Lorenzi H."/>
            <person name="Galac M."/>
        </authorList>
    </citation>
    <scope>NUCLEOTIDE SEQUENCE [LARGE SCALE GENOMIC DNA]</scope>
    <source>
        <strain evidence="2 3">EAF2021</strain>
    </source>
</reference>
<accession>A0ABR2HE67</accession>
<evidence type="ECO:0000313" key="2">
    <source>
        <dbReference type="EMBL" id="KAK8845722.1"/>
    </source>
</evidence>
<evidence type="ECO:0000259" key="1">
    <source>
        <dbReference type="PROSITE" id="PS50011"/>
    </source>
</evidence>
<dbReference type="SUPFAM" id="SSF48403">
    <property type="entry name" value="Ankyrin repeat"/>
    <property type="match status" value="1"/>
</dbReference>
<proteinExistence type="predicted"/>
<evidence type="ECO:0000313" key="3">
    <source>
        <dbReference type="Proteomes" id="UP001470230"/>
    </source>
</evidence>
<comment type="caution">
    <text evidence="2">The sequence shown here is derived from an EMBL/GenBank/DDBJ whole genome shotgun (WGS) entry which is preliminary data.</text>
</comment>
<dbReference type="Gene3D" id="1.10.510.10">
    <property type="entry name" value="Transferase(Phosphotransferase) domain 1"/>
    <property type="match status" value="1"/>
</dbReference>
<dbReference type="SUPFAM" id="SSF56112">
    <property type="entry name" value="Protein kinase-like (PK-like)"/>
    <property type="match status" value="1"/>
</dbReference>
<sequence length="658" mass="78002">MSIEEIIGYNKKIQNELLQFIDSEDDDDKCFKILSQTLSQVDFSNDEDNFQYFINLLRNISDNHYRPPNFFTKLEKIFLLLKDDINKKDYSKKIFITFRCNMRTLLSLIKENIIEMTSLDFFDWDKNMIQYFLPEVKEFVEKSKNSHSPFSKEEEEKLLQQISVDLPANFYENRNNGQNDSYICTLIRNDLIDDFITYMHKTNTSVDSKITSSDFETNSFLKENKPSLIEYSAFFGSIQIFQYLRINNATMDPDLWLYAIHGRNAEIIHLLEEFHVFHSKSCLKESIKCHHNEIARYLKDNLQNEKGNEIEFALEFSNYEFFPNDFANAKSIFFYLIRFEYFHLAKLVLESLNIEAKVIFNMNDFEDKSRDYRMFSNNKVLMSKNTRKYYFLKIIKKRLNEYDLERLDIYLKDRYPSLLNLKGYSIGNRLRQNLLFDLCEKGTLENYLTKSKKYHKEEENLKLGTEDYIIILGIAFGLNHLHQKNIVVQFLNPNYILIDANCYPHLTKYLKKMSDNFIRGRSETSAIDICFFAPEVIIDFAEFAHSPPTNVYSFAMIIYYILTREMIFDYHMGEVALIECLLDENFVPKAALIKNETVAGFIEKCIDKDPSKRMSLSEMIDFITSQEFCSYFDSIDNEAVKVYLDLFGDEFNNLKLKF</sequence>
<dbReference type="EMBL" id="JAPFFF010000030">
    <property type="protein sequence ID" value="KAK8845722.1"/>
    <property type="molecule type" value="Genomic_DNA"/>
</dbReference>
<dbReference type="InterPro" id="IPR036770">
    <property type="entry name" value="Ankyrin_rpt-contain_sf"/>
</dbReference>